<dbReference type="KEGG" id="tpsc:RBB77_14080"/>
<accession>A0AAU7ZKX0</accession>
<organism evidence="1">
    <name type="scientific">Tunturiibacter psychrotolerans</name>
    <dbReference type="NCBI Taxonomy" id="3069686"/>
    <lineage>
        <taxon>Bacteria</taxon>
        <taxon>Pseudomonadati</taxon>
        <taxon>Acidobacteriota</taxon>
        <taxon>Terriglobia</taxon>
        <taxon>Terriglobales</taxon>
        <taxon>Acidobacteriaceae</taxon>
        <taxon>Tunturiibacter</taxon>
    </lineage>
</organism>
<sequence>MTTHTRHPWAASDPTATGVELLDLADSAASGVLTDIDEVRYEIVEVISWLEVEYGTISVFDAGVAFEMTDVADAVSPNLREFHRIDDRCLSARCKMLPAVTVTALTSNAGVFKG</sequence>
<dbReference type="EMBL" id="CP132942">
    <property type="protein sequence ID" value="XCB31578.1"/>
    <property type="molecule type" value="Genomic_DNA"/>
</dbReference>
<name>A0AAU7ZKX0_9BACT</name>
<proteinExistence type="predicted"/>
<dbReference type="RefSeq" id="WP_353062423.1">
    <property type="nucleotide sequence ID" value="NZ_CP132942.1"/>
</dbReference>
<dbReference type="AlphaFoldDB" id="A0AAU7ZKX0"/>
<protein>
    <submittedName>
        <fullName evidence="1">Uncharacterized protein</fullName>
    </submittedName>
</protein>
<reference evidence="1" key="1">
    <citation type="submission" date="2023-08" db="EMBL/GenBank/DDBJ databases">
        <authorList>
            <person name="Messyasz A."/>
            <person name="Mannisto M.K."/>
            <person name="Kerkhof L.J."/>
            <person name="Haggblom M."/>
        </authorList>
    </citation>
    <scope>NUCLEOTIDE SEQUENCE</scope>
    <source>
        <strain evidence="1">X5P6</strain>
    </source>
</reference>
<gene>
    <name evidence="1" type="ORF">RBB77_14080</name>
</gene>
<reference evidence="1" key="2">
    <citation type="journal article" date="2024" name="Environ. Microbiol.">
        <title>Genome analysis and description of Tunturibacter gen. nov. expands the diversity of Terriglobia in tundra soils.</title>
        <authorList>
            <person name="Messyasz A."/>
            <person name="Mannisto M.K."/>
            <person name="Kerkhof L.J."/>
            <person name="Haggblom M.M."/>
        </authorList>
    </citation>
    <scope>NUCLEOTIDE SEQUENCE</scope>
    <source>
        <strain evidence="1">X5P6</strain>
    </source>
</reference>
<evidence type="ECO:0000313" key="1">
    <source>
        <dbReference type="EMBL" id="XCB31578.1"/>
    </source>
</evidence>